<evidence type="ECO:0000256" key="4">
    <source>
        <dbReference type="ARBA" id="ARBA00022723"/>
    </source>
</evidence>
<feature type="region of interest" description="Disordered" evidence="12">
    <location>
        <begin position="1"/>
        <end position="25"/>
    </location>
</feature>
<dbReference type="AlphaFoldDB" id="A0A1H6FJK0"/>
<dbReference type="RefSeq" id="WP_093115390.1">
    <property type="nucleotide sequence ID" value="NZ_FNWJ01000001.1"/>
</dbReference>
<dbReference type="PANTHER" id="PTHR10617">
    <property type="entry name" value="ELECTRON TRANSFER FLAVOPROTEIN-UBIQUINONE OXIDOREDUCTASE"/>
    <property type="match status" value="1"/>
</dbReference>
<evidence type="ECO:0000259" key="13">
    <source>
        <dbReference type="Pfam" id="PF05187"/>
    </source>
</evidence>
<evidence type="ECO:0000256" key="7">
    <source>
        <dbReference type="ARBA" id="ARBA00023002"/>
    </source>
</evidence>
<accession>A0A1H6FJK0</accession>
<dbReference type="InterPro" id="IPR036188">
    <property type="entry name" value="FAD/NAD-bd_sf"/>
</dbReference>
<evidence type="ECO:0000256" key="3">
    <source>
        <dbReference type="ARBA" id="ARBA00022630"/>
    </source>
</evidence>
<reference evidence="16" key="1">
    <citation type="submission" date="2016-10" db="EMBL/GenBank/DDBJ databases">
        <authorList>
            <person name="Varghese N."/>
            <person name="Submissions S."/>
        </authorList>
    </citation>
    <scope>NUCLEOTIDE SEQUENCE [LARGE SCALE GENOMIC DNA]</scope>
    <source>
        <strain evidence="16">ATCC 35263</strain>
    </source>
</reference>
<dbReference type="GO" id="GO:0046872">
    <property type="term" value="F:metal ion binding"/>
    <property type="evidence" value="ECO:0007669"/>
    <property type="project" value="UniProtKB-KW"/>
</dbReference>
<dbReference type="SUPFAM" id="SSF51905">
    <property type="entry name" value="FAD/NAD(P)-binding domain"/>
    <property type="match status" value="1"/>
</dbReference>
<dbReference type="EC" id="1.5.5.1" evidence="11"/>
<name>A0A1H6FJK0_THEAL</name>
<dbReference type="SUPFAM" id="SSF54373">
    <property type="entry name" value="FAD-linked reductases, C-terminal domain"/>
    <property type="match status" value="1"/>
</dbReference>
<dbReference type="STRING" id="29539.SAMN02745716_0187"/>
<proteinExistence type="predicted"/>
<keyword evidence="6 11" id="KW-0249">Electron transport</keyword>
<comment type="catalytic activity">
    <reaction evidence="11">
        <text>a ubiquinone + reduced [electron-transfer flavoprotein] = a ubiquinol + oxidized [electron-transfer flavoprotein] + H(+)</text>
        <dbReference type="Rhea" id="RHEA:24052"/>
        <dbReference type="Rhea" id="RHEA-COMP:9565"/>
        <dbReference type="Rhea" id="RHEA-COMP:9566"/>
        <dbReference type="Rhea" id="RHEA-COMP:10685"/>
        <dbReference type="Rhea" id="RHEA-COMP:10686"/>
        <dbReference type="ChEBI" id="CHEBI:15378"/>
        <dbReference type="ChEBI" id="CHEBI:16389"/>
        <dbReference type="ChEBI" id="CHEBI:17976"/>
        <dbReference type="ChEBI" id="CHEBI:57692"/>
        <dbReference type="ChEBI" id="CHEBI:58307"/>
        <dbReference type="EC" id="1.5.5.1"/>
    </reaction>
</comment>
<keyword evidence="2 11" id="KW-0813">Transport</keyword>
<comment type="cofactor">
    <cofactor evidence="1 11">
        <name>FAD</name>
        <dbReference type="ChEBI" id="CHEBI:57692"/>
    </cofactor>
</comment>
<evidence type="ECO:0000256" key="8">
    <source>
        <dbReference type="ARBA" id="ARBA00023004"/>
    </source>
</evidence>
<dbReference type="InterPro" id="IPR040156">
    <property type="entry name" value="ETF-QO"/>
</dbReference>
<keyword evidence="16" id="KW-1185">Reference proteome</keyword>
<keyword evidence="4 11" id="KW-0479">Metal-binding</keyword>
<keyword evidence="3 11" id="KW-0285">Flavoprotein</keyword>
<comment type="cofactor">
    <cofactor evidence="11">
        <name>[4Fe-4S] cluster</name>
        <dbReference type="ChEBI" id="CHEBI:49883"/>
    </cofactor>
    <text evidence="11">Binds 1 [4Fe-4S] cluster.</text>
</comment>
<dbReference type="GO" id="GO:0051539">
    <property type="term" value="F:4 iron, 4 sulfur cluster binding"/>
    <property type="evidence" value="ECO:0007669"/>
    <property type="project" value="UniProtKB-UniRule"/>
</dbReference>
<dbReference type="GO" id="GO:0004174">
    <property type="term" value="F:electron-transferring-flavoprotein dehydrogenase activity"/>
    <property type="evidence" value="ECO:0007669"/>
    <property type="project" value="UniProtKB-UniRule"/>
</dbReference>
<evidence type="ECO:0000256" key="6">
    <source>
        <dbReference type="ARBA" id="ARBA00022982"/>
    </source>
</evidence>
<dbReference type="InterPro" id="IPR007859">
    <property type="entry name" value="ETF-QO/FixX_C"/>
</dbReference>
<evidence type="ECO:0000256" key="9">
    <source>
        <dbReference type="ARBA" id="ARBA00023014"/>
    </source>
</evidence>
<dbReference type="Gene3D" id="3.30.70.20">
    <property type="match status" value="1"/>
</dbReference>
<dbReference type="Gene3D" id="3.30.9.90">
    <property type="match status" value="1"/>
</dbReference>
<keyword evidence="8 11" id="KW-0408">Iron</keyword>
<organism evidence="15 16">
    <name type="scientific">Thermoleophilum album</name>
    <dbReference type="NCBI Taxonomy" id="29539"/>
    <lineage>
        <taxon>Bacteria</taxon>
        <taxon>Bacillati</taxon>
        <taxon>Actinomycetota</taxon>
        <taxon>Thermoleophilia</taxon>
        <taxon>Thermoleophilales</taxon>
        <taxon>Thermoleophilaceae</taxon>
        <taxon>Thermoleophilum</taxon>
    </lineage>
</organism>
<comment type="function">
    <text evidence="11">Accepts electrons from ETF and reduces ubiquinone.</text>
</comment>
<dbReference type="Proteomes" id="UP000222056">
    <property type="component" value="Unassembled WGS sequence"/>
</dbReference>
<dbReference type="EMBL" id="FNWJ01000001">
    <property type="protein sequence ID" value="SEH10338.1"/>
    <property type="molecule type" value="Genomic_DNA"/>
</dbReference>
<dbReference type="Pfam" id="PF05187">
    <property type="entry name" value="Fer4_ETF_QO"/>
    <property type="match status" value="1"/>
</dbReference>
<keyword evidence="9 11" id="KW-0411">Iron-sulfur</keyword>
<evidence type="ECO:0000256" key="1">
    <source>
        <dbReference type="ARBA" id="ARBA00001974"/>
    </source>
</evidence>
<keyword evidence="5 11" id="KW-0274">FAD</keyword>
<dbReference type="PANTHER" id="PTHR10617:SF107">
    <property type="entry name" value="ELECTRON TRANSFER FLAVOPROTEIN-UBIQUINONE OXIDOREDUCTASE, MITOCHONDRIAL"/>
    <property type="match status" value="1"/>
</dbReference>
<evidence type="ECO:0000256" key="2">
    <source>
        <dbReference type="ARBA" id="ARBA00022448"/>
    </source>
</evidence>
<evidence type="ECO:0000259" key="14">
    <source>
        <dbReference type="Pfam" id="PF21162"/>
    </source>
</evidence>
<evidence type="ECO:0000256" key="10">
    <source>
        <dbReference type="ARBA" id="ARBA00023075"/>
    </source>
</evidence>
<dbReference type="OrthoDB" id="833207at2"/>
<feature type="domain" description="ETF-QO/FixC ubiquinone-binding" evidence="14">
    <location>
        <begin position="238"/>
        <end position="331"/>
    </location>
</feature>
<dbReference type="InterPro" id="IPR049398">
    <property type="entry name" value="ETF-QO/FixC_UQ-bd"/>
</dbReference>
<evidence type="ECO:0000313" key="15">
    <source>
        <dbReference type="EMBL" id="SEH10338.1"/>
    </source>
</evidence>
<evidence type="ECO:0000256" key="5">
    <source>
        <dbReference type="ARBA" id="ARBA00022827"/>
    </source>
</evidence>
<dbReference type="Pfam" id="PF21162">
    <property type="entry name" value="ETFQO_UQ-bd"/>
    <property type="match status" value="1"/>
</dbReference>
<protein>
    <recommendedName>
        <fullName evidence="11">Electron transfer flavoprotein-ubiquinone oxidoreductase</fullName>
        <shortName evidence="11">ETF-QO</shortName>
        <ecNumber evidence="11">1.5.5.1</ecNumber>
    </recommendedName>
</protein>
<evidence type="ECO:0000256" key="12">
    <source>
        <dbReference type="SAM" id="MobiDB-lite"/>
    </source>
</evidence>
<sequence>MATAPAEFPPPVDPAKEFVGPPTDPPDERIEVGIAIVGGGPAGLACAIRLGQLLAEDEQLLESLGEVPIAIIEKGKTCGSHLLSGAMMRPSAMRKLFPDMPESEWPTYGTVDKDAVYLLTPKRAIPLKPTPPPFRNHGNHVTSIAQLGRWLAGKAEELGAYILPETAAVKLLVEDGRVVGVRTGDKGRDREGKELSNFEPGSDVIAKATILCEGTQGHLAGAAIRYFGLGSEDPQQWELGVKEVWEVKQPLDRVIHTMGWPLRYRAKYGEFGGSFIYPMGEDKVSLGFVAGLDYKDATFSVHDTLQLLKTHPLVRGILEGGKRIAWGAKTIPSGGYWAMPKRLWAPGMCIAGDSAGMVNVPRLKGIHYAMHAGIFAAEAVYEALKEHGSTEDLSGYERRVRESEIEKDLYEVRNMRQPFSKGFFVGGAISNAMLITKGRFPGGHWETHDDATVPVFIGDRDKVYPKPDNELTFNKLDSVFLSGNATRDDAPNHIRIANPVPLEVALMWQNMCPAQVYEVPEEELEAARVDGRLDGKKLVKVKVTASNCVQCGAITAKGGRLTPPEGGDGPNYQLT</sequence>
<keyword evidence="7 11" id="KW-0560">Oxidoreductase</keyword>
<evidence type="ECO:0000256" key="11">
    <source>
        <dbReference type="RuleBase" id="RU366068"/>
    </source>
</evidence>
<evidence type="ECO:0000313" key="16">
    <source>
        <dbReference type="Proteomes" id="UP000222056"/>
    </source>
</evidence>
<keyword evidence="10 11" id="KW-0830">Ubiquinone</keyword>
<dbReference type="Gene3D" id="3.50.50.60">
    <property type="entry name" value="FAD/NAD(P)-binding domain"/>
    <property type="match status" value="1"/>
</dbReference>
<gene>
    <name evidence="15" type="ORF">SAMN02745716_0187</name>
</gene>
<feature type="domain" description="ETF-QO/FixX C-terminal" evidence="13">
    <location>
        <begin position="470"/>
        <end position="573"/>
    </location>
</feature>